<feature type="signal peptide" evidence="2">
    <location>
        <begin position="1"/>
        <end position="19"/>
    </location>
</feature>
<feature type="region of interest" description="Disordered" evidence="1">
    <location>
        <begin position="237"/>
        <end position="274"/>
    </location>
</feature>
<name>A0ABR4CG99_9HELO</name>
<feature type="compositionally biased region" description="Low complexity" evidence="1">
    <location>
        <begin position="237"/>
        <end position="251"/>
    </location>
</feature>
<gene>
    <name evidence="3" type="ORF">VTL71DRAFT_14889</name>
</gene>
<protein>
    <submittedName>
        <fullName evidence="3">Uncharacterized protein</fullName>
    </submittedName>
</protein>
<dbReference type="Proteomes" id="UP001595075">
    <property type="component" value="Unassembled WGS sequence"/>
</dbReference>
<evidence type="ECO:0000256" key="2">
    <source>
        <dbReference type="SAM" id="SignalP"/>
    </source>
</evidence>
<organism evidence="3 4">
    <name type="scientific">Oculimacula yallundae</name>
    <dbReference type="NCBI Taxonomy" id="86028"/>
    <lineage>
        <taxon>Eukaryota</taxon>
        <taxon>Fungi</taxon>
        <taxon>Dikarya</taxon>
        <taxon>Ascomycota</taxon>
        <taxon>Pezizomycotina</taxon>
        <taxon>Leotiomycetes</taxon>
        <taxon>Helotiales</taxon>
        <taxon>Ploettnerulaceae</taxon>
        <taxon>Oculimacula</taxon>
    </lineage>
</organism>
<keyword evidence="4" id="KW-1185">Reference proteome</keyword>
<accession>A0ABR4CG99</accession>
<evidence type="ECO:0000256" key="1">
    <source>
        <dbReference type="SAM" id="MobiDB-lite"/>
    </source>
</evidence>
<feature type="compositionally biased region" description="Low complexity" evidence="1">
    <location>
        <begin position="259"/>
        <end position="274"/>
    </location>
</feature>
<evidence type="ECO:0000313" key="4">
    <source>
        <dbReference type="Proteomes" id="UP001595075"/>
    </source>
</evidence>
<comment type="caution">
    <text evidence="3">The sequence shown here is derived from an EMBL/GenBank/DDBJ whole genome shotgun (WGS) entry which is preliminary data.</text>
</comment>
<proteinExistence type="predicted"/>
<evidence type="ECO:0000313" key="3">
    <source>
        <dbReference type="EMBL" id="KAL2068552.1"/>
    </source>
</evidence>
<keyword evidence="2" id="KW-0732">Signal</keyword>
<reference evidence="3 4" key="1">
    <citation type="journal article" date="2024" name="Commun. Biol.">
        <title>Comparative genomic analysis of thermophilic fungi reveals convergent evolutionary adaptations and gene losses.</title>
        <authorList>
            <person name="Steindorff A.S."/>
            <person name="Aguilar-Pontes M.V."/>
            <person name="Robinson A.J."/>
            <person name="Andreopoulos B."/>
            <person name="LaButti K."/>
            <person name="Kuo A."/>
            <person name="Mondo S."/>
            <person name="Riley R."/>
            <person name="Otillar R."/>
            <person name="Haridas S."/>
            <person name="Lipzen A."/>
            <person name="Grimwood J."/>
            <person name="Schmutz J."/>
            <person name="Clum A."/>
            <person name="Reid I.D."/>
            <person name="Moisan M.C."/>
            <person name="Butler G."/>
            <person name="Nguyen T.T.M."/>
            <person name="Dewar K."/>
            <person name="Conant G."/>
            <person name="Drula E."/>
            <person name="Henrissat B."/>
            <person name="Hansel C."/>
            <person name="Singer S."/>
            <person name="Hutchinson M.I."/>
            <person name="de Vries R.P."/>
            <person name="Natvig D.O."/>
            <person name="Powell A.J."/>
            <person name="Tsang A."/>
            <person name="Grigoriev I.V."/>
        </authorList>
    </citation>
    <scope>NUCLEOTIDE SEQUENCE [LARGE SCALE GENOMIC DNA]</scope>
    <source>
        <strain evidence="3 4">CBS 494.80</strain>
    </source>
</reference>
<dbReference type="EMBL" id="JAZHXI010000008">
    <property type="protein sequence ID" value="KAL2068552.1"/>
    <property type="molecule type" value="Genomic_DNA"/>
</dbReference>
<feature type="chain" id="PRO_5046776391" evidence="2">
    <location>
        <begin position="20"/>
        <end position="302"/>
    </location>
</feature>
<sequence>MAFASKILLLSLVAGSVKSLASHQLIRRDLGFDDLHYLARMCYPNYSDPPIDSSNSADYTIASLLHDSPLPCEQVQFIFNGCIANGTTEIDYLAEQQCFCGSNFLDAYRGCIDCSRIHGFSEGAEQTLAQIDTVWTAECKSGPSPGFVSLFDEALPEQPETPTTTLSGDRFPSQTAVSNYWTGAPRAILGSITGSATARQTTHSDFWEGKNTVTTTIWPSSSSSKKANFSYTSNSTSTAASSVSSPATTLAPISSTPVTPLSQASTSAPSSTSTNGAGLEMGMVRNSGMVLVIVNLAVVALL</sequence>